<sequence>MPTEPKERAKRRHYKTRTGCSTCKRRHFKCDERKPNCLRCTLDGKECTYNVPPTKLFPESRPAESTEETSQQLPLESPSRSLHVDNDPAEQRALCYFRERTAPGMTGFTSYTDTFWRSLIPGLSESEPAIRHIVIAISSKYEATRSASADAASLDTLCIKHYSHALGALSKPAVSEEVLLVSCVAFTAFERLQDPTTLSGQYLEYVIAALKILRERTKSPSPPSMVAGFSLVNDFIGPMFFQVQLLSEETVPEIPRIFLDLQTARDWFFRICIWRYVLSHRGEQWLSTSSSFLEIRSLMKKWHQVLDASFSASSIAADIKLEKQLSVLKRQVHPLMGSMLYSARIDVPEYCYFRPTLVYLSLPSRIAVFIPVDPGQKVNLTGINRGRPATSDDAFSPWPHAKRVTGPNTENFIELELSAIGAVGRK</sequence>
<name>A0ACC3MXL4_9PEZI</name>
<evidence type="ECO:0000313" key="2">
    <source>
        <dbReference type="Proteomes" id="UP001281147"/>
    </source>
</evidence>
<dbReference type="Proteomes" id="UP001281147">
    <property type="component" value="Unassembled WGS sequence"/>
</dbReference>
<gene>
    <name evidence="1" type="ORF">LTR37_012982</name>
</gene>
<dbReference type="EMBL" id="JAUTXU010000124">
    <property type="protein sequence ID" value="KAK3705988.1"/>
    <property type="molecule type" value="Genomic_DNA"/>
</dbReference>
<proteinExistence type="predicted"/>
<reference evidence="1" key="1">
    <citation type="submission" date="2023-07" db="EMBL/GenBank/DDBJ databases">
        <title>Black Yeasts Isolated from many extreme environments.</title>
        <authorList>
            <person name="Coleine C."/>
            <person name="Stajich J.E."/>
            <person name="Selbmann L."/>
        </authorList>
    </citation>
    <scope>NUCLEOTIDE SEQUENCE</scope>
    <source>
        <strain evidence="1">CCFEE 5714</strain>
    </source>
</reference>
<accession>A0ACC3MXL4</accession>
<comment type="caution">
    <text evidence="1">The sequence shown here is derived from an EMBL/GenBank/DDBJ whole genome shotgun (WGS) entry which is preliminary data.</text>
</comment>
<keyword evidence="2" id="KW-1185">Reference proteome</keyword>
<protein>
    <submittedName>
        <fullName evidence="1">Uncharacterized protein</fullName>
    </submittedName>
</protein>
<evidence type="ECO:0000313" key="1">
    <source>
        <dbReference type="EMBL" id="KAK3705988.1"/>
    </source>
</evidence>
<organism evidence="1 2">
    <name type="scientific">Vermiconidia calcicola</name>
    <dbReference type="NCBI Taxonomy" id="1690605"/>
    <lineage>
        <taxon>Eukaryota</taxon>
        <taxon>Fungi</taxon>
        <taxon>Dikarya</taxon>
        <taxon>Ascomycota</taxon>
        <taxon>Pezizomycotina</taxon>
        <taxon>Dothideomycetes</taxon>
        <taxon>Dothideomycetidae</taxon>
        <taxon>Mycosphaerellales</taxon>
        <taxon>Extremaceae</taxon>
        <taxon>Vermiconidia</taxon>
    </lineage>
</organism>